<feature type="domain" description="AAA+ ATPase" evidence="3">
    <location>
        <begin position="624"/>
        <end position="794"/>
    </location>
</feature>
<evidence type="ECO:0000313" key="5">
    <source>
        <dbReference type="Proteomes" id="UP001295423"/>
    </source>
</evidence>
<dbReference type="Gene3D" id="3.40.50.300">
    <property type="entry name" value="P-loop containing nucleotide triphosphate hydrolases"/>
    <property type="match status" value="1"/>
</dbReference>
<dbReference type="GO" id="GO:0016887">
    <property type="term" value="F:ATP hydrolysis activity"/>
    <property type="evidence" value="ECO:0007669"/>
    <property type="project" value="InterPro"/>
</dbReference>
<keyword evidence="5" id="KW-1185">Reference proteome</keyword>
<proteinExistence type="predicted"/>
<dbReference type="Pfam" id="PF17862">
    <property type="entry name" value="AAA_lid_3"/>
    <property type="match status" value="1"/>
</dbReference>
<protein>
    <recommendedName>
        <fullName evidence="3">AAA+ ATPase domain-containing protein</fullName>
    </recommendedName>
</protein>
<dbReference type="GO" id="GO:0005737">
    <property type="term" value="C:cytoplasm"/>
    <property type="evidence" value="ECO:0007669"/>
    <property type="project" value="TreeGrafter"/>
</dbReference>
<dbReference type="CDD" id="cd19481">
    <property type="entry name" value="RecA-like_protease"/>
    <property type="match status" value="1"/>
</dbReference>
<dbReference type="InterPro" id="IPR003593">
    <property type="entry name" value="AAA+_ATPase"/>
</dbReference>
<evidence type="ECO:0000313" key="4">
    <source>
        <dbReference type="EMBL" id="CAJ1954317.1"/>
    </source>
</evidence>
<dbReference type="EMBL" id="CAKOGP040001869">
    <property type="protein sequence ID" value="CAJ1954317.1"/>
    <property type="molecule type" value="Genomic_DNA"/>
</dbReference>
<keyword evidence="2" id="KW-0067">ATP-binding</keyword>
<keyword evidence="1" id="KW-0547">Nucleotide-binding</keyword>
<dbReference type="InterPro" id="IPR050168">
    <property type="entry name" value="AAA_ATPase_domain"/>
</dbReference>
<dbReference type="Gene3D" id="1.10.8.60">
    <property type="match status" value="1"/>
</dbReference>
<dbReference type="Proteomes" id="UP001295423">
    <property type="component" value="Unassembled WGS sequence"/>
</dbReference>
<dbReference type="PANTHER" id="PTHR23077:SF27">
    <property type="entry name" value="ATPASE FAMILY GENE 2 PROTEIN HOMOLOG A"/>
    <property type="match status" value="1"/>
</dbReference>
<dbReference type="SMART" id="SM00382">
    <property type="entry name" value="AAA"/>
    <property type="match status" value="1"/>
</dbReference>
<comment type="caution">
    <text evidence="4">The sequence shown here is derived from an EMBL/GenBank/DDBJ whole genome shotgun (WGS) entry which is preliminary data.</text>
</comment>
<dbReference type="AlphaFoldDB" id="A0AAD2FVG7"/>
<dbReference type="InterPro" id="IPR041569">
    <property type="entry name" value="AAA_lid_3"/>
</dbReference>
<dbReference type="InterPro" id="IPR003960">
    <property type="entry name" value="ATPase_AAA_CS"/>
</dbReference>
<dbReference type="InterPro" id="IPR003959">
    <property type="entry name" value="ATPase_AAA_core"/>
</dbReference>
<organism evidence="4 5">
    <name type="scientific">Cylindrotheca closterium</name>
    <dbReference type="NCBI Taxonomy" id="2856"/>
    <lineage>
        <taxon>Eukaryota</taxon>
        <taxon>Sar</taxon>
        <taxon>Stramenopiles</taxon>
        <taxon>Ochrophyta</taxon>
        <taxon>Bacillariophyta</taxon>
        <taxon>Bacillariophyceae</taxon>
        <taxon>Bacillariophycidae</taxon>
        <taxon>Bacillariales</taxon>
        <taxon>Bacillariaceae</taxon>
        <taxon>Cylindrotheca</taxon>
    </lineage>
</organism>
<dbReference type="PANTHER" id="PTHR23077">
    <property type="entry name" value="AAA-FAMILY ATPASE"/>
    <property type="match status" value="1"/>
</dbReference>
<evidence type="ECO:0000256" key="2">
    <source>
        <dbReference type="ARBA" id="ARBA00022840"/>
    </source>
</evidence>
<dbReference type="InterPro" id="IPR027417">
    <property type="entry name" value="P-loop_NTPase"/>
</dbReference>
<evidence type="ECO:0000259" key="3">
    <source>
        <dbReference type="SMART" id="SM00382"/>
    </source>
</evidence>
<accession>A0AAD2FVG7</accession>
<dbReference type="PROSITE" id="PS00674">
    <property type="entry name" value="AAA"/>
    <property type="match status" value="1"/>
</dbReference>
<evidence type="ECO:0000256" key="1">
    <source>
        <dbReference type="ARBA" id="ARBA00022741"/>
    </source>
</evidence>
<reference evidence="4" key="1">
    <citation type="submission" date="2023-08" db="EMBL/GenBank/DDBJ databases">
        <authorList>
            <person name="Audoor S."/>
            <person name="Bilcke G."/>
        </authorList>
    </citation>
    <scope>NUCLEOTIDE SEQUENCE</scope>
</reference>
<name>A0AAD2FVG7_9STRA</name>
<dbReference type="GO" id="GO:0005524">
    <property type="term" value="F:ATP binding"/>
    <property type="evidence" value="ECO:0007669"/>
    <property type="project" value="UniProtKB-KW"/>
</dbReference>
<dbReference type="Pfam" id="PF00004">
    <property type="entry name" value="AAA"/>
    <property type="match status" value="1"/>
</dbReference>
<gene>
    <name evidence="4" type="ORF">CYCCA115_LOCUS14909</name>
</gene>
<sequence>MMGSTTNSNYLQRSNGAIFLGSSIVSPVFVEVIPLAMDVNSHQPSFSNFGCKQHLRQLTKSAGFSFTSEDTPGTLVIEWEDATTSTTADGLRSGYLMDQKESTQRVILPGNPKSTPVFFLPSEDPSVLDLLPCCVRVYSQRIRTTSQQSTSLVAFSPACLVRVLPISTARSGTYHADTNRWIMDLAKTMPSWYQQQQLLDALSAESGDEFLSEDLLREVQTNHNEDTVHQLKVRLSSLLSENITISTTADARQLQREQQERRLKMAQAIRGHCKEKQIPLKPLEIGETSQEGHKSQRHPLQWEPSLIIHSPNHADGKTLLVQAIAHTVGCSKIHLIRPGALLAKYGIYADAALESLLHSIVISSAVRGDCICIILDHLDSLMPARLSGRSTTGDAAAPVMNAISSYLRKVTSVLKSSREWPFPVKNPLYNAYGSGGRVLTVKVALVGIVTCPNDGWKSLHRDKGGSSTILESLVGGTYRVQPPIAPTRLRAFATAFENRQIRLDDSAKARLPIAAASAAWAKGAAFGKVARNLESIVKSHIGVSFMVASVHNIDMAMAIAKSGSSQFAQVTFQGTEEEHTAHGPKGRSYFESVGGNVEAKIALENALALDPRKRKALSKFGLAPPVGILLYGPPGCGKTLLAKAVAKLLKAPPSDSSAPSLGGTFISLSSSDIVRAEIGTSEKMVASTFEFADKNAPAVIFLDEFQALFTERSRGGSGKLSTTLLQCLDDIKRWQRVDNFVQENGNMANEQNNIDEQPSNRVIVLAATNTPWMIDSAFLRPGRFDRIVHVGLPKPNERESILRVHIGRMKVEGGADMMEKVCRKLAEATEGFSGADLEALCRSAAVRALMDIDEDPNHIELTERHFEKALGQDVHASSDAELVERLLTWRL</sequence>
<dbReference type="SUPFAM" id="SSF52540">
    <property type="entry name" value="P-loop containing nucleoside triphosphate hydrolases"/>
    <property type="match status" value="1"/>
</dbReference>